<name>A0ABW3M937_9PSEU</name>
<evidence type="ECO:0000313" key="3">
    <source>
        <dbReference type="EMBL" id="MFD1046079.1"/>
    </source>
</evidence>
<keyword evidence="2" id="KW-0472">Membrane</keyword>
<keyword evidence="2" id="KW-1133">Transmembrane helix</keyword>
<feature type="transmembrane region" description="Helical" evidence="2">
    <location>
        <begin position="121"/>
        <end position="138"/>
    </location>
</feature>
<reference evidence="4" key="1">
    <citation type="journal article" date="2019" name="Int. J. Syst. Evol. Microbiol.">
        <title>The Global Catalogue of Microorganisms (GCM) 10K type strain sequencing project: providing services to taxonomists for standard genome sequencing and annotation.</title>
        <authorList>
            <consortium name="The Broad Institute Genomics Platform"/>
            <consortium name="The Broad Institute Genome Sequencing Center for Infectious Disease"/>
            <person name="Wu L."/>
            <person name="Ma J."/>
        </authorList>
    </citation>
    <scope>NUCLEOTIDE SEQUENCE [LARGE SCALE GENOMIC DNA]</scope>
    <source>
        <strain evidence="4">JCM 31486</strain>
    </source>
</reference>
<comment type="similarity">
    <text evidence="1">Belongs to the sodium:solute symporter (SSF) (TC 2.A.21) family.</text>
</comment>
<dbReference type="EMBL" id="JBHTIS010000512">
    <property type="protein sequence ID" value="MFD1046079.1"/>
    <property type="molecule type" value="Genomic_DNA"/>
</dbReference>
<evidence type="ECO:0008006" key="5">
    <source>
        <dbReference type="Google" id="ProtNLM"/>
    </source>
</evidence>
<dbReference type="Pfam" id="PF00474">
    <property type="entry name" value="SSF"/>
    <property type="match status" value="1"/>
</dbReference>
<evidence type="ECO:0000256" key="2">
    <source>
        <dbReference type="SAM" id="Phobius"/>
    </source>
</evidence>
<dbReference type="Proteomes" id="UP001597045">
    <property type="component" value="Unassembled WGS sequence"/>
</dbReference>
<evidence type="ECO:0000256" key="1">
    <source>
        <dbReference type="RuleBase" id="RU362091"/>
    </source>
</evidence>
<proteinExistence type="inferred from homology"/>
<feature type="transmembrane region" description="Helical" evidence="2">
    <location>
        <begin position="150"/>
        <end position="171"/>
    </location>
</feature>
<gene>
    <name evidence="3" type="ORF">ACFQ1S_11140</name>
</gene>
<feature type="transmembrane region" description="Helical" evidence="2">
    <location>
        <begin position="191"/>
        <end position="211"/>
    </location>
</feature>
<feature type="transmembrane region" description="Helical" evidence="2">
    <location>
        <begin position="52"/>
        <end position="74"/>
    </location>
</feature>
<comment type="caution">
    <text evidence="3">The sequence shown here is derived from an EMBL/GenBank/DDBJ whole genome shotgun (WGS) entry which is preliminary data.</text>
</comment>
<evidence type="ECO:0000313" key="4">
    <source>
        <dbReference type="Proteomes" id="UP001597045"/>
    </source>
</evidence>
<organism evidence="3 4">
    <name type="scientific">Kibdelosporangium lantanae</name>
    <dbReference type="NCBI Taxonomy" id="1497396"/>
    <lineage>
        <taxon>Bacteria</taxon>
        <taxon>Bacillati</taxon>
        <taxon>Actinomycetota</taxon>
        <taxon>Actinomycetes</taxon>
        <taxon>Pseudonocardiales</taxon>
        <taxon>Pseudonocardiaceae</taxon>
        <taxon>Kibdelosporangium</taxon>
    </lineage>
</organism>
<feature type="non-terminal residue" evidence="3">
    <location>
        <position position="1"/>
    </location>
</feature>
<feature type="transmembrane region" description="Helical" evidence="2">
    <location>
        <begin position="86"/>
        <end position="109"/>
    </location>
</feature>
<keyword evidence="4" id="KW-1185">Reference proteome</keyword>
<sequence length="236" mass="26080">FAGLAFLSCEPKLKFGSDTDQECAKDGTPKWVVQLVAASRNPFGGKDLFTTYSLIFATFLGTMGLPHVLVRFYTNPDGKAARRTTLHVMLLLALFFATFVPLLGAEMVLMNSVGIFNQGRYFLTGAVGLPMLGAYYMARNRLTGDQVSRLTRMFAVILLPFHFVCMVYSLTRYTSGLRSLNPFNGSWQPPYGVILPMVLAVVGIAIQYVVFFRNSKAPAEPLVPEPEEQRTLATVS</sequence>
<dbReference type="InterPro" id="IPR001734">
    <property type="entry name" value="Na/solute_symporter"/>
</dbReference>
<keyword evidence="2" id="KW-0812">Transmembrane</keyword>
<accession>A0ABW3M937</accession>
<protein>
    <recommendedName>
        <fullName evidence="5">Cation acetate symporter</fullName>
    </recommendedName>
</protein>